<dbReference type="PANTHER" id="PTHR42939:SF1">
    <property type="entry name" value="ABC TRANSPORTER ATP-BINDING PROTEIN ALBC-RELATED"/>
    <property type="match status" value="1"/>
</dbReference>
<evidence type="ECO:0000313" key="6">
    <source>
        <dbReference type="Proteomes" id="UP000040453"/>
    </source>
</evidence>
<organism evidence="5 6">
    <name type="scientific">Oceanobacillus oncorhynchi</name>
    <dbReference type="NCBI Taxonomy" id="545501"/>
    <lineage>
        <taxon>Bacteria</taxon>
        <taxon>Bacillati</taxon>
        <taxon>Bacillota</taxon>
        <taxon>Bacilli</taxon>
        <taxon>Bacillales</taxon>
        <taxon>Bacillaceae</taxon>
        <taxon>Oceanobacillus</taxon>
    </lineage>
</organism>
<dbReference type="Proteomes" id="UP000040453">
    <property type="component" value="Unassembled WGS sequence"/>
</dbReference>
<reference evidence="5 6" key="1">
    <citation type="submission" date="2014-11" db="EMBL/GenBank/DDBJ databases">
        <authorList>
            <person name="Urmite Genomes Urmite Genomes"/>
        </authorList>
    </citation>
    <scope>NUCLEOTIDE SEQUENCE [LARGE SCALE GENOMIC DNA]</scope>
    <source>
        <strain evidence="5 6">Oc5</strain>
    </source>
</reference>
<protein>
    <submittedName>
        <fullName evidence="5">Putative ABC transporter ATP-binding protein YbhF</fullName>
    </submittedName>
</protein>
<proteinExistence type="predicted"/>
<gene>
    <name evidence="5" type="primary">ybhF_4</name>
    <name evidence="5" type="ORF">BN997_03215</name>
</gene>
<evidence type="ECO:0000256" key="1">
    <source>
        <dbReference type="ARBA" id="ARBA00022448"/>
    </source>
</evidence>
<dbReference type="Pfam" id="PF00005">
    <property type="entry name" value="ABC_tran"/>
    <property type="match status" value="1"/>
</dbReference>
<sequence length="264" mass="29425">MSERSIKILELEKKYGNQAAVKQINFEVRKGELFGFLGPNGAGKTTTIKMMTGLLEPTNGTIEINGYDIWKNPLEAKKQIAYVPDQPNLYPKLTGWEYLEFVASVFQISSDHFKERAEQLLSIFGLTDRANELIEGYSHGMKQKIAICGALVHDPEILFLDEPTVGLDPKSARNLKNLLREECDKGMTVFLTTHILEIAEQMCDRIGIISDGAIIALGTMDELREKDGRTEGSLEEIFLELTGSDDQEAIIEEMAKENQPGGPS</sequence>
<dbReference type="OrthoDB" id="9804819at2"/>
<dbReference type="GO" id="GO:0005524">
    <property type="term" value="F:ATP binding"/>
    <property type="evidence" value="ECO:0007669"/>
    <property type="project" value="UniProtKB-KW"/>
</dbReference>
<dbReference type="InterPro" id="IPR051782">
    <property type="entry name" value="ABC_Transporter_VariousFunc"/>
</dbReference>
<dbReference type="SMART" id="SM00382">
    <property type="entry name" value="AAA"/>
    <property type="match status" value="1"/>
</dbReference>
<dbReference type="InterPro" id="IPR003439">
    <property type="entry name" value="ABC_transporter-like_ATP-bd"/>
</dbReference>
<dbReference type="AlphaFoldDB" id="A0A0A1MUK6"/>
<keyword evidence="2" id="KW-0547">Nucleotide-binding</keyword>
<dbReference type="Gene3D" id="3.40.50.300">
    <property type="entry name" value="P-loop containing nucleotide triphosphate hydrolases"/>
    <property type="match status" value="1"/>
</dbReference>
<dbReference type="PANTHER" id="PTHR42939">
    <property type="entry name" value="ABC TRANSPORTER ATP-BINDING PROTEIN ALBC-RELATED"/>
    <property type="match status" value="1"/>
</dbReference>
<dbReference type="CDD" id="cd03230">
    <property type="entry name" value="ABC_DR_subfamily_A"/>
    <property type="match status" value="1"/>
</dbReference>
<evidence type="ECO:0000259" key="4">
    <source>
        <dbReference type="PROSITE" id="PS50893"/>
    </source>
</evidence>
<dbReference type="PROSITE" id="PS00211">
    <property type="entry name" value="ABC_TRANSPORTER_1"/>
    <property type="match status" value="1"/>
</dbReference>
<evidence type="ECO:0000256" key="3">
    <source>
        <dbReference type="ARBA" id="ARBA00022840"/>
    </source>
</evidence>
<dbReference type="InterPro" id="IPR003593">
    <property type="entry name" value="AAA+_ATPase"/>
</dbReference>
<accession>A0A0A1MUK6</accession>
<dbReference type="EMBL" id="CDGG01000001">
    <property type="protein sequence ID" value="CEI83309.1"/>
    <property type="molecule type" value="Genomic_DNA"/>
</dbReference>
<keyword evidence="1" id="KW-0813">Transport</keyword>
<keyword evidence="6" id="KW-1185">Reference proteome</keyword>
<dbReference type="GO" id="GO:0016887">
    <property type="term" value="F:ATP hydrolysis activity"/>
    <property type="evidence" value="ECO:0007669"/>
    <property type="project" value="InterPro"/>
</dbReference>
<dbReference type="STRING" id="545501.BN997_03215"/>
<dbReference type="InterPro" id="IPR017871">
    <property type="entry name" value="ABC_transporter-like_CS"/>
</dbReference>
<feature type="domain" description="ABC transporter" evidence="4">
    <location>
        <begin position="6"/>
        <end position="236"/>
    </location>
</feature>
<keyword evidence="3 5" id="KW-0067">ATP-binding</keyword>
<name>A0A0A1MUK6_9BACI</name>
<dbReference type="SUPFAM" id="SSF52540">
    <property type="entry name" value="P-loop containing nucleoside triphosphate hydrolases"/>
    <property type="match status" value="1"/>
</dbReference>
<dbReference type="PROSITE" id="PS50893">
    <property type="entry name" value="ABC_TRANSPORTER_2"/>
    <property type="match status" value="1"/>
</dbReference>
<evidence type="ECO:0000256" key="2">
    <source>
        <dbReference type="ARBA" id="ARBA00022741"/>
    </source>
</evidence>
<evidence type="ECO:0000313" key="5">
    <source>
        <dbReference type="EMBL" id="CEI83309.1"/>
    </source>
</evidence>
<dbReference type="InterPro" id="IPR027417">
    <property type="entry name" value="P-loop_NTPase"/>
</dbReference>
<dbReference type="RefSeq" id="WP_042533587.1">
    <property type="nucleotide sequence ID" value="NZ_CDGG01000001.1"/>
</dbReference>